<proteinExistence type="predicted"/>
<keyword evidence="2" id="KW-1185">Reference proteome</keyword>
<accession>S2VYG5</accession>
<dbReference type="STRING" id="883161.HMPREF9306_01457"/>
<protein>
    <submittedName>
        <fullName evidence="1">Uncharacterized protein</fullName>
    </submittedName>
</protein>
<sequence>MSAKNKLPERIYTHTLAGIEIEAVCDSLDRRLYEIRGDIQAQNNLAPRSRDESFLMRSQLKEHVYEGLLTAFEDALEDHQDGARVQLIVRPIA</sequence>
<dbReference type="HOGENOM" id="CLU_2397236_0_0_11"/>
<comment type="caution">
    <text evidence="1">The sequence shown here is derived from an EMBL/GenBank/DDBJ whole genome shotgun (WGS) entry which is preliminary data.</text>
</comment>
<dbReference type="AlphaFoldDB" id="S2VYG5"/>
<evidence type="ECO:0000313" key="1">
    <source>
        <dbReference type="EMBL" id="EPD31901.1"/>
    </source>
</evidence>
<name>S2VYG5_9ACTN</name>
<organism evidence="1 2">
    <name type="scientific">Propionimicrobium lymphophilum ACS-093-V-SCH5</name>
    <dbReference type="NCBI Taxonomy" id="883161"/>
    <lineage>
        <taxon>Bacteria</taxon>
        <taxon>Bacillati</taxon>
        <taxon>Actinomycetota</taxon>
        <taxon>Actinomycetes</taxon>
        <taxon>Propionibacteriales</taxon>
        <taxon>Propionibacteriaceae</taxon>
        <taxon>Propionimicrobium</taxon>
    </lineage>
</organism>
<dbReference type="EMBL" id="AGZR01000009">
    <property type="protein sequence ID" value="EPD31901.1"/>
    <property type="molecule type" value="Genomic_DNA"/>
</dbReference>
<gene>
    <name evidence="1" type="ORF">HMPREF9306_01457</name>
</gene>
<reference evidence="1 2" key="1">
    <citation type="submission" date="2013-04" db="EMBL/GenBank/DDBJ databases">
        <title>The Genome Sequence of Propionimicrobium lymphophilum ACS-093-V-SCH5.</title>
        <authorList>
            <consortium name="The Broad Institute Genomics Platform"/>
            <person name="Earl A."/>
            <person name="Ward D."/>
            <person name="Feldgarden M."/>
            <person name="Gevers D."/>
            <person name="Saerens B."/>
            <person name="Vaneechoutte M."/>
            <person name="Walker B."/>
            <person name="Young S."/>
            <person name="Zeng Q."/>
            <person name="Gargeya S."/>
            <person name="Fitzgerald M."/>
            <person name="Haas B."/>
            <person name="Abouelleil A."/>
            <person name="Allen A.W."/>
            <person name="Alvarado L."/>
            <person name="Arachchi H.M."/>
            <person name="Berlin A.M."/>
            <person name="Chapman S.B."/>
            <person name="Gainer-Dewar J."/>
            <person name="Goldberg J."/>
            <person name="Griggs A."/>
            <person name="Gujja S."/>
            <person name="Hansen M."/>
            <person name="Howarth C."/>
            <person name="Imamovic A."/>
            <person name="Ireland A."/>
            <person name="Larimer J."/>
            <person name="McCowan C."/>
            <person name="Murphy C."/>
            <person name="Pearson M."/>
            <person name="Poon T.W."/>
            <person name="Priest M."/>
            <person name="Roberts A."/>
            <person name="Saif S."/>
            <person name="Shea T."/>
            <person name="Sisk P."/>
            <person name="Sykes S."/>
            <person name="Wortman J."/>
            <person name="Nusbaum C."/>
            <person name="Birren B."/>
        </authorList>
    </citation>
    <scope>NUCLEOTIDE SEQUENCE [LARGE SCALE GENOMIC DNA]</scope>
    <source>
        <strain evidence="1 2">ACS-093-V-SCH5</strain>
    </source>
</reference>
<dbReference type="Proteomes" id="UP000014417">
    <property type="component" value="Unassembled WGS sequence"/>
</dbReference>
<dbReference type="RefSeq" id="WP_016456283.1">
    <property type="nucleotide sequence ID" value="NZ_KE150269.1"/>
</dbReference>
<evidence type="ECO:0000313" key="2">
    <source>
        <dbReference type="Proteomes" id="UP000014417"/>
    </source>
</evidence>